<feature type="region of interest" description="Disordered" evidence="2">
    <location>
        <begin position="1"/>
        <end position="185"/>
    </location>
</feature>
<dbReference type="SUPFAM" id="SSF48371">
    <property type="entry name" value="ARM repeat"/>
    <property type="match status" value="1"/>
</dbReference>
<gene>
    <name evidence="4" type="ORF">OSTQU699_LOCUS7162</name>
</gene>
<dbReference type="PROSITE" id="PS50176">
    <property type="entry name" value="ARM_REPEAT"/>
    <property type="match status" value="1"/>
</dbReference>
<dbReference type="SMART" id="SM00185">
    <property type="entry name" value="ARM"/>
    <property type="match status" value="6"/>
</dbReference>
<dbReference type="InterPro" id="IPR000225">
    <property type="entry name" value="Armadillo"/>
</dbReference>
<feature type="repeat" description="ARM" evidence="1">
    <location>
        <begin position="364"/>
        <end position="392"/>
    </location>
</feature>
<comment type="caution">
    <text evidence="4">The sequence shown here is derived from an EMBL/GenBank/DDBJ whole genome shotgun (WGS) entry which is preliminary data.</text>
</comment>
<dbReference type="PANTHER" id="PTHR46464">
    <property type="entry name" value="ANK_REP_REGION DOMAIN-CONTAINING PROTEIN"/>
    <property type="match status" value="1"/>
</dbReference>
<dbReference type="Gene3D" id="1.25.10.10">
    <property type="entry name" value="Leucine-rich Repeat Variant"/>
    <property type="match status" value="2"/>
</dbReference>
<feature type="compositionally biased region" description="Polar residues" evidence="2">
    <location>
        <begin position="71"/>
        <end position="88"/>
    </location>
</feature>
<feature type="transmembrane region" description="Helical" evidence="3">
    <location>
        <begin position="189"/>
        <end position="217"/>
    </location>
</feature>
<dbReference type="AlphaFoldDB" id="A0A8S1J3V4"/>
<dbReference type="Proteomes" id="UP000708148">
    <property type="component" value="Unassembled WGS sequence"/>
</dbReference>
<protein>
    <submittedName>
        <fullName evidence="4">Uncharacterized protein</fullName>
    </submittedName>
</protein>
<dbReference type="InterPro" id="IPR043379">
    <property type="entry name" value="ANKAR"/>
</dbReference>
<keyword evidence="3" id="KW-0472">Membrane</keyword>
<evidence type="ECO:0000256" key="3">
    <source>
        <dbReference type="SAM" id="Phobius"/>
    </source>
</evidence>
<name>A0A8S1J3V4_9CHLO</name>
<keyword evidence="5" id="KW-1185">Reference proteome</keyword>
<feature type="compositionally biased region" description="Basic and acidic residues" evidence="2">
    <location>
        <begin position="96"/>
        <end position="108"/>
    </location>
</feature>
<sequence length="753" mass="79185">MESENAAAKEGPGAPRSKSDRLRLVFKDPVQKANAFATTPLVPQASPEGATPAPRTPSPDSQRPAAEPYLSGQSSGEASDANGSQSPSDLLGAATPEKKEQNGKRKTENGVAGSGREAEAEDVPAEAEWERNGESMGEPGMNSGSGKGGGRRGGAEGPHAAAGGEGRAGDRLARGGEGRGRQRWEGQGVGGLAGVARALFVAAAVLILVAAVTLGAFCFMCGDERVQDFMRERDFHPVFQMLEQGSVLRIAGIEILKRLATDSRVNKEALVELGLVPMLVTMLRTHSGWQPELQHKVAARMLHFLCKGVPKHADALLASGGVPALVELVQEGPEAEKAATAAETLAVLMANQDSVYAESVVAADGVEALINLLEGADSPVSTSAAWALANLAGTNTTAQDAIRMTDGLEHLVRLVGAGSEAVTSHAAILALGNLVVHNSRNQEAVYEAMGVDAAVTLLESSIDTTAEDHVDAGIKRQLIEQVFEASKESDVVKSAIRKVGGADQLIRLVLPEAAGKLSFWDPDRHAVAKVIEGPNGTDKDTAKHIMELLAMLQADQGHVRFGGSSFMSVFKRHNDPIKVHIRLAEEAAPLSREHLADRAAWAIGNIAAGDARCQDAVRKAGGIELLVTMLETASASPIGAKSAASALTLLIRNNKENLNAVLRTNAVQMLLRILGTNSDKEVVDSAAHVLKVMAHEGLFDGDAKVTAIGEWITRQLQAVGLEIDPQMALLFGAAGPVVWLAMAIVRKTYMHRG</sequence>
<feature type="compositionally biased region" description="Gly residues" evidence="2">
    <location>
        <begin position="143"/>
        <end position="156"/>
    </location>
</feature>
<dbReference type="InterPro" id="IPR011989">
    <property type="entry name" value="ARM-like"/>
</dbReference>
<accession>A0A8S1J3V4</accession>
<evidence type="ECO:0000313" key="5">
    <source>
        <dbReference type="Proteomes" id="UP000708148"/>
    </source>
</evidence>
<dbReference type="EMBL" id="CAJHUC010001636">
    <property type="protein sequence ID" value="CAD7701805.1"/>
    <property type="molecule type" value="Genomic_DNA"/>
</dbReference>
<evidence type="ECO:0000256" key="1">
    <source>
        <dbReference type="PROSITE-ProRule" id="PRU00259"/>
    </source>
</evidence>
<feature type="compositionally biased region" description="Basic and acidic residues" evidence="2">
    <location>
        <begin position="167"/>
        <end position="184"/>
    </location>
</feature>
<organism evidence="4 5">
    <name type="scientific">Ostreobium quekettii</name>
    <dbReference type="NCBI Taxonomy" id="121088"/>
    <lineage>
        <taxon>Eukaryota</taxon>
        <taxon>Viridiplantae</taxon>
        <taxon>Chlorophyta</taxon>
        <taxon>core chlorophytes</taxon>
        <taxon>Ulvophyceae</taxon>
        <taxon>TCBD clade</taxon>
        <taxon>Bryopsidales</taxon>
        <taxon>Ostreobineae</taxon>
        <taxon>Ostreobiaceae</taxon>
        <taxon>Ostreobium</taxon>
    </lineage>
</organism>
<keyword evidence="3" id="KW-0812">Transmembrane</keyword>
<reference evidence="4" key="1">
    <citation type="submission" date="2020-12" db="EMBL/GenBank/DDBJ databases">
        <authorList>
            <person name="Iha C."/>
        </authorList>
    </citation>
    <scope>NUCLEOTIDE SEQUENCE</scope>
</reference>
<evidence type="ECO:0000256" key="2">
    <source>
        <dbReference type="SAM" id="MobiDB-lite"/>
    </source>
</evidence>
<evidence type="ECO:0000313" key="4">
    <source>
        <dbReference type="EMBL" id="CAD7701805.1"/>
    </source>
</evidence>
<dbReference type="PANTHER" id="PTHR46464:SF2">
    <property type="entry name" value="ANKYRIN AND ARMADILLO REPEAT-CONTAINING PROTEIN"/>
    <property type="match status" value="1"/>
</dbReference>
<feature type="transmembrane region" description="Helical" evidence="3">
    <location>
        <begin position="727"/>
        <end position="745"/>
    </location>
</feature>
<dbReference type="InterPro" id="IPR016024">
    <property type="entry name" value="ARM-type_fold"/>
</dbReference>
<proteinExistence type="predicted"/>
<keyword evidence="3" id="KW-1133">Transmembrane helix</keyword>
<feature type="compositionally biased region" description="Basic and acidic residues" evidence="2">
    <location>
        <begin position="17"/>
        <end position="30"/>
    </location>
</feature>
<dbReference type="OrthoDB" id="1683831at2759"/>
<dbReference type="Pfam" id="PF00514">
    <property type="entry name" value="Arm"/>
    <property type="match status" value="1"/>
</dbReference>